<keyword evidence="3" id="KW-1185">Reference proteome</keyword>
<evidence type="ECO:0000313" key="3">
    <source>
        <dbReference type="Proteomes" id="UP001234989"/>
    </source>
</evidence>
<feature type="domain" description="Reverse transcriptase zinc-binding" evidence="1">
    <location>
        <begin position="44"/>
        <end position="123"/>
    </location>
</feature>
<proteinExistence type="predicted"/>
<protein>
    <recommendedName>
        <fullName evidence="1">Reverse transcriptase zinc-binding domain-containing protein</fullName>
    </recommendedName>
</protein>
<dbReference type="Pfam" id="PF13966">
    <property type="entry name" value="zf-RVT"/>
    <property type="match status" value="1"/>
</dbReference>
<sequence length="124" mass="14938">MGKVGTWHIYKIGYLYLATHSPVNSSWYWRKQTSLKAQMHQWYIQDSYLAIIGQRPKLKNAELIWTSMALPRHRFFVWLVVHGRLLTQERKVSLHIQDDETDYCLCNEQVMETNSHLFEHCRWT</sequence>
<reference evidence="2" key="1">
    <citation type="submission" date="2023-08" db="EMBL/GenBank/DDBJ databases">
        <title>A de novo genome assembly of Solanum verrucosum Schlechtendal, a Mexican diploid species geographically isolated from the other diploid A-genome species in potato relatives.</title>
        <authorList>
            <person name="Hosaka K."/>
        </authorList>
    </citation>
    <scope>NUCLEOTIDE SEQUENCE</scope>
    <source>
        <tissue evidence="2">Young leaves</tissue>
    </source>
</reference>
<dbReference type="AlphaFoldDB" id="A0AAF0QPC6"/>
<gene>
    <name evidence="2" type="ORF">MTR67_021014</name>
</gene>
<dbReference type="EMBL" id="CP133615">
    <property type="protein sequence ID" value="WMV27629.1"/>
    <property type="molecule type" value="Genomic_DNA"/>
</dbReference>
<evidence type="ECO:0000313" key="2">
    <source>
        <dbReference type="EMBL" id="WMV27629.1"/>
    </source>
</evidence>
<organism evidence="2 3">
    <name type="scientific">Solanum verrucosum</name>
    <dbReference type="NCBI Taxonomy" id="315347"/>
    <lineage>
        <taxon>Eukaryota</taxon>
        <taxon>Viridiplantae</taxon>
        <taxon>Streptophyta</taxon>
        <taxon>Embryophyta</taxon>
        <taxon>Tracheophyta</taxon>
        <taxon>Spermatophyta</taxon>
        <taxon>Magnoliopsida</taxon>
        <taxon>eudicotyledons</taxon>
        <taxon>Gunneridae</taxon>
        <taxon>Pentapetalae</taxon>
        <taxon>asterids</taxon>
        <taxon>lamiids</taxon>
        <taxon>Solanales</taxon>
        <taxon>Solanaceae</taxon>
        <taxon>Solanoideae</taxon>
        <taxon>Solaneae</taxon>
        <taxon>Solanum</taxon>
    </lineage>
</organism>
<accession>A0AAF0QPC6</accession>
<dbReference type="InterPro" id="IPR026960">
    <property type="entry name" value="RVT-Znf"/>
</dbReference>
<name>A0AAF0QPC6_SOLVR</name>
<evidence type="ECO:0000259" key="1">
    <source>
        <dbReference type="Pfam" id="PF13966"/>
    </source>
</evidence>
<dbReference type="Proteomes" id="UP001234989">
    <property type="component" value="Chromosome 4"/>
</dbReference>